<protein>
    <submittedName>
        <fullName evidence="1">TIGR03067 domain-containing protein</fullName>
    </submittedName>
</protein>
<dbReference type="RefSeq" id="WP_157566718.1">
    <property type="nucleotide sequence ID" value="NZ_WPIK01000008.1"/>
</dbReference>
<keyword evidence="2" id="KW-1185">Reference proteome</keyword>
<dbReference type="InterPro" id="IPR017504">
    <property type="entry name" value="CHP03067_Planctomycetes"/>
</dbReference>
<evidence type="ECO:0000313" key="1">
    <source>
        <dbReference type="EMBL" id="MVN21935.1"/>
    </source>
</evidence>
<reference evidence="1 2" key="1">
    <citation type="submission" date="2019-12" db="EMBL/GenBank/DDBJ databases">
        <title>Mucilaginibacter sp. HMF7410 genome sequencing and assembly.</title>
        <authorList>
            <person name="Kang H."/>
            <person name="Cha I."/>
            <person name="Kim H."/>
            <person name="Joh K."/>
        </authorList>
    </citation>
    <scope>NUCLEOTIDE SEQUENCE [LARGE SCALE GENOMIC DNA]</scope>
    <source>
        <strain evidence="1 2">HMF7410</strain>
    </source>
</reference>
<dbReference type="AlphaFoldDB" id="A0A7K1SX72"/>
<accession>A0A7K1SX72</accession>
<organism evidence="1 2">
    <name type="scientific">Mucilaginibacter arboris</name>
    <dbReference type="NCBI Taxonomy" id="2682090"/>
    <lineage>
        <taxon>Bacteria</taxon>
        <taxon>Pseudomonadati</taxon>
        <taxon>Bacteroidota</taxon>
        <taxon>Sphingobacteriia</taxon>
        <taxon>Sphingobacteriales</taxon>
        <taxon>Sphingobacteriaceae</taxon>
        <taxon>Mucilaginibacter</taxon>
    </lineage>
</organism>
<gene>
    <name evidence="1" type="ORF">GO621_10350</name>
</gene>
<dbReference type="EMBL" id="WPIK01000008">
    <property type="protein sequence ID" value="MVN21935.1"/>
    <property type="molecule type" value="Genomic_DNA"/>
</dbReference>
<name>A0A7K1SX72_9SPHI</name>
<comment type="caution">
    <text evidence="1">The sequence shown here is derived from an EMBL/GenBank/DDBJ whole genome shotgun (WGS) entry which is preliminary data.</text>
</comment>
<proteinExistence type="predicted"/>
<evidence type="ECO:0000313" key="2">
    <source>
        <dbReference type="Proteomes" id="UP000462014"/>
    </source>
</evidence>
<sequence length="141" mass="15895">MKLLSILLFFTFGIGYDNSVKNTTTKQSTLNGTWIPVKQQFGGNELPKEAFEKQRLVLNDSTYIVTAESVDKGVVKLSDNKMDIYGRDGVNKGKHFTAIYKLENGQLTVCYNLAGTSYPESFDTKDKPMFFLAVYQKEPSK</sequence>
<dbReference type="NCBIfam" id="TIGR03067">
    <property type="entry name" value="Planc_TIGR03067"/>
    <property type="match status" value="1"/>
</dbReference>
<dbReference type="Proteomes" id="UP000462014">
    <property type="component" value="Unassembled WGS sequence"/>
</dbReference>